<dbReference type="AlphaFoldDB" id="A0A811TG99"/>
<comment type="caution">
    <text evidence="2">The sequence shown here is derived from an EMBL/GenBank/DDBJ whole genome shotgun (WGS) entry which is preliminary data.</text>
</comment>
<feature type="repeat" description="TPR" evidence="1">
    <location>
        <begin position="23"/>
        <end position="56"/>
    </location>
</feature>
<dbReference type="PROSITE" id="PS50005">
    <property type="entry name" value="TPR"/>
    <property type="match status" value="1"/>
</dbReference>
<organism evidence="2 3">
    <name type="scientific">Candidatus Argoarchaeum ethanivorans</name>
    <dbReference type="NCBI Taxonomy" id="2608793"/>
    <lineage>
        <taxon>Archaea</taxon>
        <taxon>Methanobacteriati</taxon>
        <taxon>Methanobacteriota</taxon>
        <taxon>Stenosarchaea group</taxon>
        <taxon>Methanomicrobia</taxon>
        <taxon>Methanosarcinales</taxon>
        <taxon>Methanosarcinales incertae sedis</taxon>
        <taxon>GOM Arc I cluster</taxon>
        <taxon>Candidatus Argoarchaeum</taxon>
    </lineage>
</organism>
<dbReference type="InterPro" id="IPR019734">
    <property type="entry name" value="TPR_rpt"/>
</dbReference>
<evidence type="ECO:0000313" key="2">
    <source>
        <dbReference type="EMBL" id="CAD6494749.1"/>
    </source>
</evidence>
<proteinExistence type="predicted"/>
<dbReference type="SUPFAM" id="SSF48452">
    <property type="entry name" value="TPR-like"/>
    <property type="match status" value="1"/>
</dbReference>
<dbReference type="Proteomes" id="UP000612009">
    <property type="component" value="Unassembled WGS sequence"/>
</dbReference>
<dbReference type="EMBL" id="CAJHIR010000079">
    <property type="protein sequence ID" value="CAD6494749.1"/>
    <property type="molecule type" value="Genomic_DNA"/>
</dbReference>
<name>A0A811TG99_9EURY</name>
<accession>A0A811TG99</accession>
<dbReference type="InterPro" id="IPR011990">
    <property type="entry name" value="TPR-like_helical_dom_sf"/>
</dbReference>
<dbReference type="Pfam" id="PF14559">
    <property type="entry name" value="TPR_19"/>
    <property type="match status" value="1"/>
</dbReference>
<gene>
    <name evidence="2" type="ORF">LAKADJCE_00928</name>
</gene>
<keyword evidence="1" id="KW-0802">TPR repeat</keyword>
<reference evidence="2" key="1">
    <citation type="submission" date="2020-10" db="EMBL/GenBank/DDBJ databases">
        <authorList>
            <person name="Hahn C.J."/>
            <person name="Laso-Perez R."/>
            <person name="Vulcano F."/>
            <person name="Vaziourakis K.-M."/>
            <person name="Stokke R."/>
            <person name="Steen I.H."/>
            <person name="Teske A."/>
            <person name="Boetius A."/>
            <person name="Liebeke M."/>
            <person name="Amann R."/>
            <person name="Knittel K."/>
        </authorList>
    </citation>
    <scope>NUCLEOTIDE SEQUENCE</scope>
    <source>
        <strain evidence="2">Gfbio:e3339647-f889-4370-9287-4fb5cb688e4c:AG392J18_GoMArc1</strain>
    </source>
</reference>
<sequence>MQEHSEEALQYFKKIFDDNPQHPNAAYALGVAYLELEKEQEAQWYLNKALKLATASLRKSVIKEWLRQIDHKQSQK</sequence>
<evidence type="ECO:0008006" key="4">
    <source>
        <dbReference type="Google" id="ProtNLM"/>
    </source>
</evidence>
<evidence type="ECO:0000313" key="3">
    <source>
        <dbReference type="Proteomes" id="UP000612009"/>
    </source>
</evidence>
<dbReference type="Gene3D" id="1.25.40.10">
    <property type="entry name" value="Tetratricopeptide repeat domain"/>
    <property type="match status" value="1"/>
</dbReference>
<protein>
    <recommendedName>
        <fullName evidence="4">Tetratricopeptide repeat protein</fullName>
    </recommendedName>
</protein>
<evidence type="ECO:0000256" key="1">
    <source>
        <dbReference type="PROSITE-ProRule" id="PRU00339"/>
    </source>
</evidence>